<feature type="transmembrane region" description="Helical" evidence="2">
    <location>
        <begin position="64"/>
        <end position="84"/>
    </location>
</feature>
<dbReference type="GO" id="GO:0005975">
    <property type="term" value="P:carbohydrate metabolic process"/>
    <property type="evidence" value="ECO:0007669"/>
    <property type="project" value="InterPro"/>
</dbReference>
<accession>A0AAV5EWT5</accession>
<protein>
    <recommendedName>
        <fullName evidence="4">DUF4220 domain-containing protein</fullName>
    </recommendedName>
</protein>
<feature type="transmembrane region" description="Helical" evidence="2">
    <location>
        <begin position="90"/>
        <end position="109"/>
    </location>
</feature>
<comment type="similarity">
    <text evidence="1">Belongs to the glycosyl hydrolase 1 family.</text>
</comment>
<evidence type="ECO:0000313" key="5">
    <source>
        <dbReference type="EMBL" id="GJN27051.1"/>
    </source>
</evidence>
<proteinExistence type="inferred from homology"/>
<reference evidence="5" key="2">
    <citation type="submission" date="2021-12" db="EMBL/GenBank/DDBJ databases">
        <title>Resequencing data analysis of finger millet.</title>
        <authorList>
            <person name="Hatakeyama M."/>
            <person name="Aluri S."/>
            <person name="Balachadran M.T."/>
            <person name="Sivarajan S.R."/>
            <person name="Poveda L."/>
            <person name="Shimizu-Inatsugi R."/>
            <person name="Schlapbach R."/>
            <person name="Sreeman S.M."/>
            <person name="Shimizu K.K."/>
        </authorList>
    </citation>
    <scope>NUCLEOTIDE SEQUENCE</scope>
</reference>
<gene>
    <name evidence="5" type="primary">gb15034</name>
    <name evidence="5" type="ORF">PR202_gb15034</name>
</gene>
<feature type="transmembrane region" description="Helical" evidence="2">
    <location>
        <begin position="287"/>
        <end position="304"/>
    </location>
</feature>
<dbReference type="SUPFAM" id="SSF51445">
    <property type="entry name" value="(Trans)glycosidases"/>
    <property type="match status" value="1"/>
</dbReference>
<dbReference type="Pfam" id="PF13968">
    <property type="entry name" value="DUF4220"/>
    <property type="match status" value="2"/>
</dbReference>
<evidence type="ECO:0000256" key="2">
    <source>
        <dbReference type="SAM" id="Phobius"/>
    </source>
</evidence>
<feature type="transmembrane region" description="Helical" evidence="2">
    <location>
        <begin position="33"/>
        <end position="52"/>
    </location>
</feature>
<feature type="transmembrane region" description="Helical" evidence="2">
    <location>
        <begin position="204"/>
        <end position="224"/>
    </location>
</feature>
<feature type="transmembrane region" description="Helical" evidence="2">
    <location>
        <begin position="118"/>
        <end position="137"/>
    </location>
</feature>
<keyword evidence="6" id="KW-1185">Reference proteome</keyword>
<keyword evidence="2" id="KW-0812">Transmembrane</keyword>
<sequence length="729" mass="82749">MMVLLSFTLQVVLLVLAEFRRSMDSALLKAFLWSAYILADSTAIYVLGHLSVISRSAEHPLMAFWAPFLLLHLGGQDNITAYAIEDNRLWLRHLQTLIVQVAAAGYVLYESIIIDGRGLLETATILMFVVGFVKYGGRVWVLKCAGSNPLGKNYRSFRRGPLPNAVLYNRSTSNLELRWKDVYEVLEMQLSLMHDVFFTKFEVMHSWFGLCIHIISLLGTTIALSQFYHHHWTGPRGAYGRVDVIITYVLLIGAVVLEIISVLRAIFSSWTYAYLVQQSINAQGEGSILWNLLSRVAVSLRWLIHAVGWRRRYWSESMGQLNMLQMCARSKTSRFSKIARCMGVEDPWNMLGVLKLWGVGVENRRSLYEDLTWSVDTELEESILIWHVATDIYLCWLTDQSKAGRFSLGKQLEEIAMAIEALSNYMVFLLATRPYMLRPHSSRNAYVEMCYGLRKLEYSSAEDLARLLRRHGDALNRGCLIDEFYCTVGDDKTLQRGSQLGAQLIDKEVERSEVSGSASLRRLPSGDAADAGLQAAELLGGGQEEAGLEAELESIGVNHYTTLYAKDCMFSSCPPGQEAQHAMVAVTGERNGRPIGPPTAMPTFYVVPDGIEKMVTYIMKRYDNLPMFITENGYAQGGDGYTNVEDWLDDKGRIQYLDGYLTKLAKVIRDGADVRGYFVWSLIDNFEWLYGYTLRFRLYYVDYETQKRKPKSSAKWYRGFLQSGLHEAQ</sequence>
<dbReference type="Gene3D" id="3.20.20.80">
    <property type="entry name" value="Glycosidases"/>
    <property type="match status" value="1"/>
</dbReference>
<dbReference type="EMBL" id="BQKI01000079">
    <property type="protein sequence ID" value="GJN27051.1"/>
    <property type="molecule type" value="Genomic_DNA"/>
</dbReference>
<dbReference type="GO" id="GO:0008422">
    <property type="term" value="F:beta-glucosidase activity"/>
    <property type="evidence" value="ECO:0007669"/>
    <property type="project" value="UniProtKB-ARBA"/>
</dbReference>
<name>A0AAV5EWT5_ELECO</name>
<feature type="domain" description="DUF4220" evidence="4">
    <location>
        <begin position="179"/>
        <end position="325"/>
    </location>
</feature>
<evidence type="ECO:0000256" key="1">
    <source>
        <dbReference type="ARBA" id="ARBA00010838"/>
    </source>
</evidence>
<comment type="caution">
    <text evidence="5">The sequence shown here is derived from an EMBL/GenBank/DDBJ whole genome shotgun (WGS) entry which is preliminary data.</text>
</comment>
<feature type="transmembrane region" description="Helical" evidence="2">
    <location>
        <begin position="245"/>
        <end position="267"/>
    </location>
</feature>
<dbReference type="AlphaFoldDB" id="A0AAV5EWT5"/>
<feature type="chain" id="PRO_5043977631" description="DUF4220 domain-containing protein" evidence="3">
    <location>
        <begin position="18"/>
        <end position="729"/>
    </location>
</feature>
<dbReference type="InterPro" id="IPR017853">
    <property type="entry name" value="GH"/>
</dbReference>
<reference evidence="5" key="1">
    <citation type="journal article" date="2018" name="DNA Res.">
        <title>Multiple hybrid de novo genome assembly of finger millet, an orphan allotetraploid crop.</title>
        <authorList>
            <person name="Hatakeyama M."/>
            <person name="Aluri S."/>
            <person name="Balachadran M.T."/>
            <person name="Sivarajan S.R."/>
            <person name="Patrignani A."/>
            <person name="Gruter S."/>
            <person name="Poveda L."/>
            <person name="Shimizu-Inatsugi R."/>
            <person name="Baeten J."/>
            <person name="Francoijs K.J."/>
            <person name="Nataraja K.N."/>
            <person name="Reddy Y.A.N."/>
            <person name="Phadnis S."/>
            <person name="Ravikumar R.L."/>
            <person name="Schlapbach R."/>
            <person name="Sreeman S.M."/>
            <person name="Shimizu K.K."/>
        </authorList>
    </citation>
    <scope>NUCLEOTIDE SEQUENCE</scope>
</reference>
<keyword evidence="3" id="KW-0732">Signal</keyword>
<keyword evidence="2" id="KW-0472">Membrane</keyword>
<evidence type="ECO:0000256" key="3">
    <source>
        <dbReference type="SAM" id="SignalP"/>
    </source>
</evidence>
<evidence type="ECO:0000313" key="6">
    <source>
        <dbReference type="Proteomes" id="UP001054889"/>
    </source>
</evidence>
<dbReference type="Pfam" id="PF00232">
    <property type="entry name" value="Glyco_hydro_1"/>
    <property type="match status" value="1"/>
</dbReference>
<evidence type="ECO:0000259" key="4">
    <source>
        <dbReference type="Pfam" id="PF13968"/>
    </source>
</evidence>
<dbReference type="PANTHER" id="PTHR31325">
    <property type="entry name" value="OS01G0798800 PROTEIN-RELATED"/>
    <property type="match status" value="1"/>
</dbReference>
<keyword evidence="2" id="KW-1133">Transmembrane helix</keyword>
<feature type="domain" description="DUF4220" evidence="4">
    <location>
        <begin position="33"/>
        <end position="148"/>
    </location>
</feature>
<dbReference type="Proteomes" id="UP001054889">
    <property type="component" value="Unassembled WGS sequence"/>
</dbReference>
<feature type="signal peptide" evidence="3">
    <location>
        <begin position="1"/>
        <end position="17"/>
    </location>
</feature>
<dbReference type="PRINTS" id="PR00131">
    <property type="entry name" value="GLHYDRLASE1"/>
</dbReference>
<organism evidence="5 6">
    <name type="scientific">Eleusine coracana subsp. coracana</name>
    <dbReference type="NCBI Taxonomy" id="191504"/>
    <lineage>
        <taxon>Eukaryota</taxon>
        <taxon>Viridiplantae</taxon>
        <taxon>Streptophyta</taxon>
        <taxon>Embryophyta</taxon>
        <taxon>Tracheophyta</taxon>
        <taxon>Spermatophyta</taxon>
        <taxon>Magnoliopsida</taxon>
        <taxon>Liliopsida</taxon>
        <taxon>Poales</taxon>
        <taxon>Poaceae</taxon>
        <taxon>PACMAD clade</taxon>
        <taxon>Chloridoideae</taxon>
        <taxon>Cynodonteae</taxon>
        <taxon>Eleusininae</taxon>
        <taxon>Eleusine</taxon>
    </lineage>
</organism>
<dbReference type="InterPro" id="IPR025315">
    <property type="entry name" value="DUF4220"/>
</dbReference>
<dbReference type="InterPro" id="IPR001360">
    <property type="entry name" value="Glyco_hydro_1"/>
</dbReference>